<name>C0PCN8_MAIZE</name>
<proteinExistence type="evidence at transcript level"/>
<organism evidence="1">
    <name type="scientific">Zea mays</name>
    <name type="common">Maize</name>
    <dbReference type="NCBI Taxonomy" id="4577"/>
    <lineage>
        <taxon>Eukaryota</taxon>
        <taxon>Viridiplantae</taxon>
        <taxon>Streptophyta</taxon>
        <taxon>Embryophyta</taxon>
        <taxon>Tracheophyta</taxon>
        <taxon>Spermatophyta</taxon>
        <taxon>Magnoliopsida</taxon>
        <taxon>Liliopsida</taxon>
        <taxon>Poales</taxon>
        <taxon>Poaceae</taxon>
        <taxon>PACMAD clade</taxon>
        <taxon>Panicoideae</taxon>
        <taxon>Andropogonodae</taxon>
        <taxon>Andropogoneae</taxon>
        <taxon>Tripsacinae</taxon>
        <taxon>Zea</taxon>
    </lineage>
</organism>
<protein>
    <submittedName>
        <fullName evidence="1">Uncharacterized protein</fullName>
    </submittedName>
</protein>
<sequence length="103" mass="11314">MSTDKRHPCRICKGYIACKSLGHTSPNKSIGDFSGNGVLVSVSLVLMLLLHQVKKKEQAQGRGKAGLMCSACSYIPFHYRFRPGFPFGSTYKDVWSSVQNCGV</sequence>
<accession>C0PCN8</accession>
<reference evidence="1" key="2">
    <citation type="submission" date="2012-06" db="EMBL/GenBank/DDBJ databases">
        <authorList>
            <person name="Yu Y."/>
            <person name="Currie J."/>
            <person name="Lomeli R."/>
            <person name="Angelova A."/>
            <person name="Collura K."/>
            <person name="Wissotski M."/>
            <person name="Campos D."/>
            <person name="Kudrna D."/>
            <person name="Golser W."/>
            <person name="Ashely E."/>
            <person name="Descour A."/>
            <person name="Fernandes J."/>
            <person name="Soderlund C."/>
            <person name="Walbot V."/>
        </authorList>
    </citation>
    <scope>NUCLEOTIDE SEQUENCE</scope>
    <source>
        <strain evidence="1">B73</strain>
    </source>
</reference>
<reference evidence="1" key="1">
    <citation type="journal article" date="2009" name="PLoS Genet.">
        <title>Sequencing, mapping, and analysis of 27,455 maize full-length cDNAs.</title>
        <authorList>
            <person name="Soderlund C."/>
            <person name="Descour A."/>
            <person name="Kudrna D."/>
            <person name="Bomhoff M."/>
            <person name="Boyd L."/>
            <person name="Currie J."/>
            <person name="Angelova A."/>
            <person name="Collura K."/>
            <person name="Wissotski M."/>
            <person name="Ashley E."/>
            <person name="Morrow D."/>
            <person name="Fernandes J."/>
            <person name="Walbot V."/>
            <person name="Yu Y."/>
        </authorList>
    </citation>
    <scope>NUCLEOTIDE SEQUENCE</scope>
    <source>
        <strain evidence="1">B73</strain>
    </source>
</reference>
<dbReference type="AlphaFoldDB" id="C0PCN8"/>
<dbReference type="EMBL" id="BT066057">
    <property type="protein sequence ID" value="ACN31933.1"/>
    <property type="molecule type" value="mRNA"/>
</dbReference>
<evidence type="ECO:0000313" key="1">
    <source>
        <dbReference type="EMBL" id="ACN31933.1"/>
    </source>
</evidence>